<dbReference type="InterPro" id="IPR036274">
    <property type="entry name" value="HR1_rpt_sf"/>
</dbReference>
<sequence>MATNEPNGGGLHTASHSSKSAHQHQYHSKYKNIAGLVGSGTNLPLIDYVNTPTQQVFTNDFFDELLDKYSLSFSNTDLDQLNLNQKLEEIRNYLKNEIYKQYKLQEGAEKMRSATTDKKRLNNLISMIKESNTKINELNQELNELNSYIVITQSESSLVLDPINDDSPEKNSSHLSSGRPSAEGTYGNGVNGADQMDSVDANRPLNIYEQRIKALNRQLDIEMKIKTGAENMLQTFSQVFPVLTIAPKRKLCIFLF</sequence>
<dbReference type="InterPro" id="IPR011072">
    <property type="entry name" value="HR1_rho-bd"/>
</dbReference>
<keyword evidence="1" id="KW-0677">Repeat</keyword>
<evidence type="ECO:0000259" key="5">
    <source>
        <dbReference type="PROSITE" id="PS51860"/>
    </source>
</evidence>
<feature type="domain" description="REM-1" evidence="5">
    <location>
        <begin position="77"/>
        <end position="151"/>
    </location>
</feature>
<dbReference type="CDD" id="cd11622">
    <property type="entry name" value="HR1_PKN_1"/>
    <property type="match status" value="1"/>
</dbReference>
<dbReference type="OrthoDB" id="63267at2759"/>
<dbReference type="Pfam" id="PF02185">
    <property type="entry name" value="HR1"/>
    <property type="match status" value="1"/>
</dbReference>
<dbReference type="InterPro" id="IPR010255">
    <property type="entry name" value="Haem_peroxidase_sf"/>
</dbReference>
<dbReference type="SUPFAM" id="SSF46585">
    <property type="entry name" value="HR1 repeat"/>
    <property type="match status" value="2"/>
</dbReference>
<dbReference type="Gene3D" id="1.10.287.160">
    <property type="entry name" value="HR1 repeat"/>
    <property type="match status" value="2"/>
</dbReference>
<evidence type="ECO:0000256" key="1">
    <source>
        <dbReference type="ARBA" id="ARBA00022737"/>
    </source>
</evidence>
<dbReference type="GO" id="GO:0031267">
    <property type="term" value="F:small GTPase binding"/>
    <property type="evidence" value="ECO:0007669"/>
    <property type="project" value="InterPro"/>
</dbReference>
<dbReference type="EMBL" id="REGN01005009">
    <property type="protein sequence ID" value="RNA15209.1"/>
    <property type="molecule type" value="Genomic_DNA"/>
</dbReference>
<keyword evidence="6" id="KW-0808">Transferase</keyword>
<dbReference type="Proteomes" id="UP000276133">
    <property type="component" value="Unassembled WGS sequence"/>
</dbReference>
<evidence type="ECO:0000256" key="2">
    <source>
        <dbReference type="PROSITE-ProRule" id="PRU01207"/>
    </source>
</evidence>
<accession>A0A3M7QVG3</accession>
<comment type="caution">
    <text evidence="6">The sequence shown here is derived from an EMBL/GenBank/DDBJ whole genome shotgun (WGS) entry which is preliminary data.</text>
</comment>
<keyword evidence="6" id="KW-0575">Peroxidase</keyword>
<name>A0A3M7QVG3_BRAPC</name>
<evidence type="ECO:0000313" key="6">
    <source>
        <dbReference type="EMBL" id="RNA15209.1"/>
    </source>
</evidence>
<evidence type="ECO:0000313" key="7">
    <source>
        <dbReference type="Proteomes" id="UP000276133"/>
    </source>
</evidence>
<dbReference type="EC" id="1.11.1.7" evidence="6"/>
<dbReference type="GO" id="GO:0006979">
    <property type="term" value="P:response to oxidative stress"/>
    <property type="evidence" value="ECO:0007669"/>
    <property type="project" value="InterPro"/>
</dbReference>
<dbReference type="GO" id="GO:0140825">
    <property type="term" value="F:lactoperoxidase activity"/>
    <property type="evidence" value="ECO:0007669"/>
    <property type="project" value="UniProtKB-EC"/>
</dbReference>
<dbReference type="STRING" id="10195.A0A3M7QVG3"/>
<feature type="coiled-coil region" evidence="3">
    <location>
        <begin position="121"/>
        <end position="155"/>
    </location>
</feature>
<proteinExistence type="predicted"/>
<keyword evidence="7" id="KW-1185">Reference proteome</keyword>
<evidence type="ECO:0000256" key="4">
    <source>
        <dbReference type="SAM" id="MobiDB-lite"/>
    </source>
</evidence>
<keyword evidence="2 3" id="KW-0175">Coiled coil</keyword>
<dbReference type="SUPFAM" id="SSF48113">
    <property type="entry name" value="Heme-dependent peroxidases"/>
    <property type="match status" value="1"/>
</dbReference>
<protein>
    <submittedName>
        <fullName evidence="6">Serine threonine-kinase N2</fullName>
        <ecNumber evidence="6">1.11.1.7</ecNumber>
    </submittedName>
</protein>
<dbReference type="SMART" id="SM00742">
    <property type="entry name" value="Hr1"/>
    <property type="match status" value="1"/>
</dbReference>
<gene>
    <name evidence="6" type="ORF">BpHYR1_010923</name>
</gene>
<organism evidence="6 7">
    <name type="scientific">Brachionus plicatilis</name>
    <name type="common">Marine rotifer</name>
    <name type="synonym">Brachionus muelleri</name>
    <dbReference type="NCBI Taxonomy" id="10195"/>
    <lineage>
        <taxon>Eukaryota</taxon>
        <taxon>Metazoa</taxon>
        <taxon>Spiralia</taxon>
        <taxon>Gnathifera</taxon>
        <taxon>Rotifera</taxon>
        <taxon>Eurotatoria</taxon>
        <taxon>Monogononta</taxon>
        <taxon>Pseudotrocha</taxon>
        <taxon>Ploima</taxon>
        <taxon>Brachionidae</taxon>
        <taxon>Brachionus</taxon>
    </lineage>
</organism>
<feature type="region of interest" description="Disordered" evidence="4">
    <location>
        <begin position="160"/>
        <end position="198"/>
    </location>
</feature>
<dbReference type="GO" id="GO:0020037">
    <property type="term" value="F:heme binding"/>
    <property type="evidence" value="ECO:0007669"/>
    <property type="project" value="InterPro"/>
</dbReference>
<reference evidence="6 7" key="1">
    <citation type="journal article" date="2018" name="Sci. Rep.">
        <title>Genomic signatures of local adaptation to the degree of environmental predictability in rotifers.</title>
        <authorList>
            <person name="Franch-Gras L."/>
            <person name="Hahn C."/>
            <person name="Garcia-Roger E.M."/>
            <person name="Carmona M.J."/>
            <person name="Serra M."/>
            <person name="Gomez A."/>
        </authorList>
    </citation>
    <scope>NUCLEOTIDE SEQUENCE [LARGE SCALE GENOMIC DNA]</scope>
    <source>
        <strain evidence="6">HYR1</strain>
    </source>
</reference>
<dbReference type="InterPro" id="IPR037313">
    <property type="entry name" value="PKN_HR1_1"/>
</dbReference>
<keyword evidence="6" id="KW-0560">Oxidoreductase</keyword>
<keyword evidence="6" id="KW-0418">Kinase</keyword>
<evidence type="ECO:0000256" key="3">
    <source>
        <dbReference type="SAM" id="Coils"/>
    </source>
</evidence>
<dbReference type="GO" id="GO:0007165">
    <property type="term" value="P:signal transduction"/>
    <property type="evidence" value="ECO:0007669"/>
    <property type="project" value="InterPro"/>
</dbReference>
<dbReference type="AlphaFoldDB" id="A0A3M7QVG3"/>
<dbReference type="GO" id="GO:0004674">
    <property type="term" value="F:protein serine/threonine kinase activity"/>
    <property type="evidence" value="ECO:0007669"/>
    <property type="project" value="InterPro"/>
</dbReference>
<dbReference type="PROSITE" id="PS51860">
    <property type="entry name" value="REM_1"/>
    <property type="match status" value="1"/>
</dbReference>
<feature type="region of interest" description="Disordered" evidence="4">
    <location>
        <begin position="1"/>
        <end position="25"/>
    </location>
</feature>